<evidence type="ECO:0000313" key="3">
    <source>
        <dbReference type="Proteomes" id="UP000596742"/>
    </source>
</evidence>
<dbReference type="SMART" id="SM00034">
    <property type="entry name" value="CLECT"/>
    <property type="match status" value="1"/>
</dbReference>
<gene>
    <name evidence="2" type="ORF">MGAL_10B047843</name>
</gene>
<dbReference type="CDD" id="cd00037">
    <property type="entry name" value="CLECT"/>
    <property type="match status" value="1"/>
</dbReference>
<name>A0A8B6CQ19_MYTGA</name>
<dbReference type="InterPro" id="IPR050111">
    <property type="entry name" value="C-type_lectin/snaclec_domain"/>
</dbReference>
<dbReference type="Gene3D" id="3.10.100.10">
    <property type="entry name" value="Mannose-Binding Protein A, subunit A"/>
    <property type="match status" value="1"/>
</dbReference>
<dbReference type="SUPFAM" id="SSF56436">
    <property type="entry name" value="C-type lectin-like"/>
    <property type="match status" value="1"/>
</dbReference>
<dbReference type="EMBL" id="UYJE01002161">
    <property type="protein sequence ID" value="VDI08325.1"/>
    <property type="molecule type" value="Genomic_DNA"/>
</dbReference>
<proteinExistence type="predicted"/>
<evidence type="ECO:0000313" key="2">
    <source>
        <dbReference type="EMBL" id="VDI08325.1"/>
    </source>
</evidence>
<dbReference type="PANTHER" id="PTHR22803">
    <property type="entry name" value="MANNOSE, PHOSPHOLIPASE, LECTIN RECEPTOR RELATED"/>
    <property type="match status" value="1"/>
</dbReference>
<keyword evidence="3" id="KW-1185">Reference proteome</keyword>
<accession>A0A8B6CQ19</accession>
<reference evidence="2" key="1">
    <citation type="submission" date="2018-11" db="EMBL/GenBank/DDBJ databases">
        <authorList>
            <person name="Alioto T."/>
            <person name="Alioto T."/>
        </authorList>
    </citation>
    <scope>NUCLEOTIDE SEQUENCE</scope>
</reference>
<dbReference type="AlphaFoldDB" id="A0A8B6CQ19"/>
<feature type="domain" description="C-type lectin" evidence="1">
    <location>
        <begin position="26"/>
        <end position="137"/>
    </location>
</feature>
<dbReference type="Pfam" id="PF00059">
    <property type="entry name" value="Lectin_C"/>
    <property type="match status" value="1"/>
</dbReference>
<sequence length="145" mass="16868">MEGYYDEEDIELMTGRCPFGALFYRRLDFCYIVNQSNVTVFDNMKQNCKNKGGSLAVVDSKPKQSYFEHFLAGRIIGRVAIAGEAHNKKDWTLDNGTPLQYFNWGPKQPDDTTQHCLELYTQDKWYDMWCKNTHSIVYVCEIKGI</sequence>
<dbReference type="PROSITE" id="PS50041">
    <property type="entry name" value="C_TYPE_LECTIN_2"/>
    <property type="match status" value="1"/>
</dbReference>
<evidence type="ECO:0000259" key="1">
    <source>
        <dbReference type="PROSITE" id="PS50041"/>
    </source>
</evidence>
<protein>
    <recommendedName>
        <fullName evidence="1">C-type lectin domain-containing protein</fullName>
    </recommendedName>
</protein>
<dbReference type="Proteomes" id="UP000596742">
    <property type="component" value="Unassembled WGS sequence"/>
</dbReference>
<comment type="caution">
    <text evidence="2">The sequence shown here is derived from an EMBL/GenBank/DDBJ whole genome shotgun (WGS) entry which is preliminary data.</text>
</comment>
<dbReference type="InterPro" id="IPR001304">
    <property type="entry name" value="C-type_lectin-like"/>
</dbReference>
<dbReference type="OrthoDB" id="6162817at2759"/>
<organism evidence="2 3">
    <name type="scientific">Mytilus galloprovincialis</name>
    <name type="common">Mediterranean mussel</name>
    <dbReference type="NCBI Taxonomy" id="29158"/>
    <lineage>
        <taxon>Eukaryota</taxon>
        <taxon>Metazoa</taxon>
        <taxon>Spiralia</taxon>
        <taxon>Lophotrochozoa</taxon>
        <taxon>Mollusca</taxon>
        <taxon>Bivalvia</taxon>
        <taxon>Autobranchia</taxon>
        <taxon>Pteriomorphia</taxon>
        <taxon>Mytilida</taxon>
        <taxon>Mytiloidea</taxon>
        <taxon>Mytilidae</taxon>
        <taxon>Mytilinae</taxon>
        <taxon>Mytilus</taxon>
    </lineage>
</organism>
<dbReference type="InterPro" id="IPR016187">
    <property type="entry name" value="CTDL_fold"/>
</dbReference>
<dbReference type="InterPro" id="IPR016186">
    <property type="entry name" value="C-type_lectin-like/link_sf"/>
</dbReference>